<evidence type="ECO:0008006" key="3">
    <source>
        <dbReference type="Google" id="ProtNLM"/>
    </source>
</evidence>
<sequence>MQTVLPYTLNPQRMTGCEKMKILNPHTAAVTGPMVMVRDPNLVNGGLLHNWDANAASTLTMSSKTVHTWDLSWTEKEEYWEKNVGRCTGPEEVEDLLPAKWIGYNVNSDVDETLALVCKLCTALVDKFVSLSHGDNANVSTAKWRQRQTLYDRLGAVMELLEASIGEAIPILRLRDPEFVRECWGQLQDEERMEIMSALSNAEKKDHSR</sequence>
<protein>
    <recommendedName>
        <fullName evidence="3">Kinetoplastid kinetochore protein 6</fullName>
    </recommendedName>
</protein>
<keyword evidence="2" id="KW-1185">Reference proteome</keyword>
<evidence type="ECO:0000313" key="2">
    <source>
        <dbReference type="Proteomes" id="UP000192257"/>
    </source>
</evidence>
<dbReference type="RefSeq" id="XP_028879861.1">
    <property type="nucleotide sequence ID" value="XM_029028737.1"/>
</dbReference>
<accession>A0A1X0NM53</accession>
<name>A0A1X0NM53_9TRYP</name>
<dbReference type="OrthoDB" id="274987at2759"/>
<proteinExistence type="predicted"/>
<dbReference type="Proteomes" id="UP000192257">
    <property type="component" value="Unassembled WGS sequence"/>
</dbReference>
<reference evidence="1 2" key="1">
    <citation type="submission" date="2017-03" db="EMBL/GenBank/DDBJ databases">
        <title>An alternative strategy for trypanosome survival in the mammalian bloodstream revealed through genome and transcriptome analysis of the ubiquitous bovine parasite Trypanosoma (Megatrypanum) theileri.</title>
        <authorList>
            <person name="Kelly S."/>
            <person name="Ivens A."/>
            <person name="Mott A."/>
            <person name="O'Neill E."/>
            <person name="Emms D."/>
            <person name="Macleod O."/>
            <person name="Voorheis P."/>
            <person name="Matthews J."/>
            <person name="Matthews K."/>
            <person name="Carrington M."/>
        </authorList>
    </citation>
    <scope>NUCLEOTIDE SEQUENCE [LARGE SCALE GENOMIC DNA]</scope>
    <source>
        <strain evidence="1">Edinburgh</strain>
    </source>
</reference>
<dbReference type="EMBL" id="NBCO01000032">
    <property type="protein sequence ID" value="ORC85795.1"/>
    <property type="molecule type" value="Genomic_DNA"/>
</dbReference>
<evidence type="ECO:0000313" key="1">
    <source>
        <dbReference type="EMBL" id="ORC85795.1"/>
    </source>
</evidence>
<gene>
    <name evidence="1" type="ORF">TM35_000321100</name>
</gene>
<dbReference type="VEuPathDB" id="TriTrypDB:TM35_000321100"/>
<dbReference type="AlphaFoldDB" id="A0A1X0NM53"/>
<comment type="caution">
    <text evidence="1">The sequence shown here is derived from an EMBL/GenBank/DDBJ whole genome shotgun (WGS) entry which is preliminary data.</text>
</comment>
<dbReference type="GeneID" id="39988517"/>
<organism evidence="1 2">
    <name type="scientific">Trypanosoma theileri</name>
    <dbReference type="NCBI Taxonomy" id="67003"/>
    <lineage>
        <taxon>Eukaryota</taxon>
        <taxon>Discoba</taxon>
        <taxon>Euglenozoa</taxon>
        <taxon>Kinetoplastea</taxon>
        <taxon>Metakinetoplastina</taxon>
        <taxon>Trypanosomatida</taxon>
        <taxon>Trypanosomatidae</taxon>
        <taxon>Trypanosoma</taxon>
    </lineage>
</organism>